<dbReference type="EMBL" id="AAHDMB010000011">
    <property type="protein sequence ID" value="EBU8750456.1"/>
    <property type="molecule type" value="Genomic_DNA"/>
</dbReference>
<feature type="region of interest" description="Disordered" evidence="1">
    <location>
        <begin position="199"/>
        <end position="248"/>
    </location>
</feature>
<accession>A0A5V6VQX0</accession>
<evidence type="ECO:0000313" key="2">
    <source>
        <dbReference type="EMBL" id="EBU8750456.1"/>
    </source>
</evidence>
<comment type="caution">
    <text evidence="2">The sequence shown here is derived from an EMBL/GenBank/DDBJ whole genome shotgun (WGS) entry which is preliminary data.</text>
</comment>
<feature type="compositionally biased region" description="Basic and acidic residues" evidence="1">
    <location>
        <begin position="238"/>
        <end position="248"/>
    </location>
</feature>
<dbReference type="AlphaFoldDB" id="A0A5V6VQX0"/>
<dbReference type="PRINTS" id="PR00394">
    <property type="entry name" value="RHSPROTEIN"/>
</dbReference>
<dbReference type="NCBIfam" id="TIGR03696">
    <property type="entry name" value="Rhs_assc_core"/>
    <property type="match status" value="1"/>
</dbReference>
<dbReference type="Gene3D" id="2.180.10.10">
    <property type="entry name" value="RHS repeat-associated core"/>
    <property type="match status" value="1"/>
</dbReference>
<organism evidence="2">
    <name type="scientific">Salmonella ordonez</name>
    <dbReference type="NCBI Taxonomy" id="612"/>
    <lineage>
        <taxon>Bacteria</taxon>
        <taxon>Pseudomonadati</taxon>
        <taxon>Pseudomonadota</taxon>
        <taxon>Gammaproteobacteria</taxon>
        <taxon>Enterobacterales</taxon>
        <taxon>Enterobacteriaceae</taxon>
        <taxon>Salmonella</taxon>
    </lineage>
</organism>
<gene>
    <name evidence="2" type="ORF">DL145_14280</name>
</gene>
<reference evidence="2" key="1">
    <citation type="submission" date="2018-05" db="EMBL/GenBank/DDBJ databases">
        <authorList>
            <person name="Ashton P.M."/>
            <person name="Dallman T."/>
            <person name="Nair S."/>
            <person name="De Pinna E."/>
            <person name="Peters T."/>
            <person name="Grant K."/>
        </authorList>
    </citation>
    <scope>NUCLEOTIDE SEQUENCE</scope>
    <source>
        <strain evidence="2">163165</strain>
    </source>
</reference>
<dbReference type="InterPro" id="IPR050708">
    <property type="entry name" value="T6SS_VgrG/RHS"/>
</dbReference>
<dbReference type="InterPro" id="IPR022385">
    <property type="entry name" value="Rhs_assc_core"/>
</dbReference>
<evidence type="ECO:0000256" key="1">
    <source>
        <dbReference type="SAM" id="MobiDB-lite"/>
    </source>
</evidence>
<sequence length="248" mass="27676">MRKYGEWGNLSGEENPVHLEQVIRLPGQQYDKESGLYYNRHRYYNPGQGRYITQDPIGLSGGLNPYTYPLNPVVNIDPLGLVNINLFPENQYIHDIADHITIPGVFTVGVHGSPLYVEDASGNPVDVKKLADMIRKDRNYRKGKPIKLISCNTAKGGEGSFASQLAKELNVNVTGPDTLWSVWWENDNSGIPQMDSVLTAPTDSQPWTRGHPTVLDEKDRGNWVTFGPDGNEISSVKSEVEKPSEIKK</sequence>
<dbReference type="PANTHER" id="PTHR32305">
    <property type="match status" value="1"/>
</dbReference>
<dbReference type="PANTHER" id="PTHR32305:SF15">
    <property type="entry name" value="PROTEIN RHSA-RELATED"/>
    <property type="match status" value="1"/>
</dbReference>
<protein>
    <submittedName>
        <fullName evidence="2">RHS repeat-associated core domain-containing protein</fullName>
    </submittedName>
</protein>
<proteinExistence type="predicted"/>
<name>A0A5V6VQX0_SALOR</name>